<keyword evidence="2" id="KW-1185">Reference proteome</keyword>
<organism evidence="1 2">
    <name type="scientific">Pristionchus entomophagus</name>
    <dbReference type="NCBI Taxonomy" id="358040"/>
    <lineage>
        <taxon>Eukaryota</taxon>
        <taxon>Metazoa</taxon>
        <taxon>Ecdysozoa</taxon>
        <taxon>Nematoda</taxon>
        <taxon>Chromadorea</taxon>
        <taxon>Rhabditida</taxon>
        <taxon>Rhabditina</taxon>
        <taxon>Diplogasteromorpha</taxon>
        <taxon>Diplogasteroidea</taxon>
        <taxon>Neodiplogasteridae</taxon>
        <taxon>Pristionchus</taxon>
    </lineage>
</organism>
<sequence length="172" mass="18123">LVSDLVILGHVLESEDGLLTASSNDGKVHSAIVLLESSTDLVSELSLGETDIVLGLAVLGVHKRTESIGVNVHEQVLLSLDDGDVHVMGRGADILELLAGEDVKSDKVNLGVTVLSGLGGRHVDDLAGASLDHDMLVLAESRALLGESRRGSRIGLLEVLLIMIRHFDCLVP</sequence>
<comment type="caution">
    <text evidence="1">The sequence shown here is derived from an EMBL/GenBank/DDBJ whole genome shotgun (WGS) entry which is preliminary data.</text>
</comment>
<dbReference type="Proteomes" id="UP001432027">
    <property type="component" value="Unassembled WGS sequence"/>
</dbReference>
<evidence type="ECO:0000313" key="1">
    <source>
        <dbReference type="EMBL" id="GMS84160.1"/>
    </source>
</evidence>
<dbReference type="EMBL" id="BTSX01000002">
    <property type="protein sequence ID" value="GMS84160.1"/>
    <property type="molecule type" value="Genomic_DNA"/>
</dbReference>
<protein>
    <submittedName>
        <fullName evidence="1">Uncharacterized protein</fullName>
    </submittedName>
</protein>
<feature type="non-terminal residue" evidence="1">
    <location>
        <position position="172"/>
    </location>
</feature>
<proteinExistence type="predicted"/>
<dbReference type="AlphaFoldDB" id="A0AAV5SNK7"/>
<feature type="non-terminal residue" evidence="1">
    <location>
        <position position="1"/>
    </location>
</feature>
<reference evidence="1" key="1">
    <citation type="submission" date="2023-10" db="EMBL/GenBank/DDBJ databases">
        <title>Genome assembly of Pristionchus species.</title>
        <authorList>
            <person name="Yoshida K."/>
            <person name="Sommer R.J."/>
        </authorList>
    </citation>
    <scope>NUCLEOTIDE SEQUENCE</scope>
    <source>
        <strain evidence="1">RS0144</strain>
    </source>
</reference>
<evidence type="ECO:0000313" key="2">
    <source>
        <dbReference type="Proteomes" id="UP001432027"/>
    </source>
</evidence>
<accession>A0AAV5SNK7</accession>
<name>A0AAV5SNK7_9BILA</name>
<gene>
    <name evidence="1" type="ORF">PENTCL1PPCAC_6335</name>
</gene>